<protein>
    <submittedName>
        <fullName evidence="1">Uncharacterized protein</fullName>
    </submittedName>
</protein>
<dbReference type="AlphaFoldDB" id="A0ABD0Y4S2"/>
<gene>
    <name evidence="1" type="ORF">UPYG_G00020880</name>
</gene>
<reference evidence="1 2" key="1">
    <citation type="submission" date="2024-06" db="EMBL/GenBank/DDBJ databases">
        <authorList>
            <person name="Pan Q."/>
            <person name="Wen M."/>
            <person name="Jouanno E."/>
            <person name="Zahm M."/>
            <person name="Klopp C."/>
            <person name="Cabau C."/>
            <person name="Louis A."/>
            <person name="Berthelot C."/>
            <person name="Parey E."/>
            <person name="Roest Crollius H."/>
            <person name="Montfort J."/>
            <person name="Robinson-Rechavi M."/>
            <person name="Bouchez O."/>
            <person name="Lampietro C."/>
            <person name="Lopez Roques C."/>
            <person name="Donnadieu C."/>
            <person name="Postlethwait J."/>
            <person name="Bobe J."/>
            <person name="Verreycken H."/>
            <person name="Guiguen Y."/>
        </authorList>
    </citation>
    <scope>NUCLEOTIDE SEQUENCE [LARGE SCALE GENOMIC DNA]</scope>
    <source>
        <strain evidence="1">Up_M1</strain>
        <tissue evidence="1">Testis</tissue>
    </source>
</reference>
<accession>A0ABD0Y4S2</accession>
<evidence type="ECO:0000313" key="1">
    <source>
        <dbReference type="EMBL" id="KAL1021996.1"/>
    </source>
</evidence>
<keyword evidence="2" id="KW-1185">Reference proteome</keyword>
<evidence type="ECO:0000313" key="2">
    <source>
        <dbReference type="Proteomes" id="UP001557470"/>
    </source>
</evidence>
<dbReference type="EMBL" id="JAGEUA010000001">
    <property type="protein sequence ID" value="KAL1021996.1"/>
    <property type="molecule type" value="Genomic_DNA"/>
</dbReference>
<dbReference type="Proteomes" id="UP001557470">
    <property type="component" value="Unassembled WGS sequence"/>
</dbReference>
<name>A0ABD0Y4S2_UMBPY</name>
<proteinExistence type="predicted"/>
<sequence>MKWLDDILLLEKQCQRSSQAREVGFREREGYGGQTPVANRGVASDSVKTEIERTGCGPNEAAPLNQEYSALGVLQVETVYLAKLLIQKNLHKELI</sequence>
<comment type="caution">
    <text evidence="1">The sequence shown here is derived from an EMBL/GenBank/DDBJ whole genome shotgun (WGS) entry which is preliminary data.</text>
</comment>
<organism evidence="1 2">
    <name type="scientific">Umbra pygmaea</name>
    <name type="common">Eastern mudminnow</name>
    <dbReference type="NCBI Taxonomy" id="75934"/>
    <lineage>
        <taxon>Eukaryota</taxon>
        <taxon>Metazoa</taxon>
        <taxon>Chordata</taxon>
        <taxon>Craniata</taxon>
        <taxon>Vertebrata</taxon>
        <taxon>Euteleostomi</taxon>
        <taxon>Actinopterygii</taxon>
        <taxon>Neopterygii</taxon>
        <taxon>Teleostei</taxon>
        <taxon>Protacanthopterygii</taxon>
        <taxon>Esociformes</taxon>
        <taxon>Umbridae</taxon>
        <taxon>Umbra</taxon>
    </lineage>
</organism>